<gene>
    <name evidence="10" type="primary">zapA</name>
    <name evidence="10" type="ORF">FPQ13_04035</name>
</gene>
<protein>
    <recommendedName>
        <fullName evidence="2">Cell division protein ZapA</fullName>
    </recommendedName>
    <alternativeName>
        <fullName evidence="9">Z ring-associated protein ZapA</fullName>
    </alternativeName>
</protein>
<dbReference type="GO" id="GO:0000921">
    <property type="term" value="P:septin ring assembly"/>
    <property type="evidence" value="ECO:0007669"/>
    <property type="project" value="TreeGrafter"/>
</dbReference>
<keyword evidence="11" id="KW-1185">Reference proteome</keyword>
<dbReference type="AlphaFoldDB" id="A0A556PPV4"/>
<evidence type="ECO:0000256" key="5">
    <source>
        <dbReference type="ARBA" id="ARBA00023210"/>
    </source>
</evidence>
<dbReference type="GO" id="GO:0005829">
    <property type="term" value="C:cytosol"/>
    <property type="evidence" value="ECO:0007669"/>
    <property type="project" value="TreeGrafter"/>
</dbReference>
<organism evidence="10 11">
    <name type="scientific">Allobacillus salarius</name>
    <dbReference type="NCBI Taxonomy" id="1955272"/>
    <lineage>
        <taxon>Bacteria</taxon>
        <taxon>Bacillati</taxon>
        <taxon>Bacillota</taxon>
        <taxon>Bacilli</taxon>
        <taxon>Bacillales</taxon>
        <taxon>Bacillaceae</taxon>
        <taxon>Allobacillus</taxon>
    </lineage>
</organism>
<evidence type="ECO:0000256" key="3">
    <source>
        <dbReference type="ARBA" id="ARBA00022490"/>
    </source>
</evidence>
<dbReference type="RefSeq" id="WP_144088039.1">
    <property type="nucleotide sequence ID" value="NZ_VMHE01000004.1"/>
</dbReference>
<reference evidence="10 11" key="1">
    <citation type="submission" date="2019-07" db="EMBL/GenBank/DDBJ databases">
        <title>Allobacillus sp. nov. SKP isolated from shrimp paste of Euphausiacea.</title>
        <authorList>
            <person name="Kanchanasin P."/>
            <person name="Tanasupawat S."/>
            <person name="Shi W."/>
            <person name="Wu L."/>
            <person name="Ma J."/>
        </authorList>
    </citation>
    <scope>NUCLEOTIDE SEQUENCE [LARGE SCALE GENOMIC DNA]</scope>
    <source>
        <strain evidence="10 11">SKP4-8</strain>
    </source>
</reference>
<dbReference type="Proteomes" id="UP000316425">
    <property type="component" value="Unassembled WGS sequence"/>
</dbReference>
<dbReference type="PANTHER" id="PTHR34981:SF1">
    <property type="entry name" value="CELL DIVISION PROTEIN ZAPA"/>
    <property type="match status" value="1"/>
</dbReference>
<dbReference type="GO" id="GO:0043093">
    <property type="term" value="P:FtsZ-dependent cytokinesis"/>
    <property type="evidence" value="ECO:0007669"/>
    <property type="project" value="TreeGrafter"/>
</dbReference>
<dbReference type="OrthoDB" id="9808604at2"/>
<dbReference type="GO" id="GO:0032153">
    <property type="term" value="C:cell division site"/>
    <property type="evidence" value="ECO:0007669"/>
    <property type="project" value="TreeGrafter"/>
</dbReference>
<dbReference type="SUPFAM" id="SSF102829">
    <property type="entry name" value="Cell division protein ZapA-like"/>
    <property type="match status" value="1"/>
</dbReference>
<evidence type="ECO:0000256" key="6">
    <source>
        <dbReference type="ARBA" id="ARBA00023306"/>
    </source>
</evidence>
<dbReference type="NCBIfam" id="NF010724">
    <property type="entry name" value="PRK14126.1"/>
    <property type="match status" value="1"/>
</dbReference>
<keyword evidence="4 10" id="KW-0132">Cell division</keyword>
<dbReference type="InterPro" id="IPR053712">
    <property type="entry name" value="Bac_CellDiv_Activator"/>
</dbReference>
<evidence type="ECO:0000313" key="10">
    <source>
        <dbReference type="EMBL" id="TSJ66432.1"/>
    </source>
</evidence>
<comment type="subcellular location">
    <subcellularLocation>
        <location evidence="1">Cytoplasm</location>
    </subcellularLocation>
</comment>
<dbReference type="Pfam" id="PF05164">
    <property type="entry name" value="ZapA"/>
    <property type="match status" value="1"/>
</dbReference>
<evidence type="ECO:0000256" key="2">
    <source>
        <dbReference type="ARBA" id="ARBA00015195"/>
    </source>
</evidence>
<keyword evidence="5" id="KW-0717">Septation</keyword>
<dbReference type="GO" id="GO:0000917">
    <property type="term" value="P:division septum assembly"/>
    <property type="evidence" value="ECO:0007669"/>
    <property type="project" value="UniProtKB-KW"/>
</dbReference>
<comment type="subunit">
    <text evidence="8">Homodimer. Interacts with FtsZ.</text>
</comment>
<evidence type="ECO:0000256" key="4">
    <source>
        <dbReference type="ARBA" id="ARBA00022618"/>
    </source>
</evidence>
<sequence>MDGSNQTKITVEIHKKKYTIVGQESSEHIKMVASLVDQKMDEIQYAKPSLDTSQLAVLTALNTMNDYLKLKQEHNELLNRVNRGNRRKEDRR</sequence>
<evidence type="ECO:0000256" key="8">
    <source>
        <dbReference type="ARBA" id="ARBA00026068"/>
    </source>
</evidence>
<keyword evidence="6" id="KW-0131">Cell cycle</keyword>
<comment type="caution">
    <text evidence="10">The sequence shown here is derived from an EMBL/GenBank/DDBJ whole genome shotgun (WGS) entry which is preliminary data.</text>
</comment>
<proteinExistence type="predicted"/>
<evidence type="ECO:0000256" key="1">
    <source>
        <dbReference type="ARBA" id="ARBA00004496"/>
    </source>
</evidence>
<dbReference type="GO" id="GO:0030428">
    <property type="term" value="C:cell septum"/>
    <property type="evidence" value="ECO:0007669"/>
    <property type="project" value="TreeGrafter"/>
</dbReference>
<accession>A0A556PPV4</accession>
<evidence type="ECO:0000313" key="11">
    <source>
        <dbReference type="Proteomes" id="UP000316425"/>
    </source>
</evidence>
<dbReference type="EMBL" id="VMHE01000004">
    <property type="protein sequence ID" value="TSJ66432.1"/>
    <property type="molecule type" value="Genomic_DNA"/>
</dbReference>
<dbReference type="InterPro" id="IPR036192">
    <property type="entry name" value="Cell_div_ZapA-like_sf"/>
</dbReference>
<keyword evidence="3" id="KW-0963">Cytoplasm</keyword>
<dbReference type="Gene3D" id="6.10.250.790">
    <property type="match status" value="1"/>
</dbReference>
<dbReference type="InterPro" id="IPR007838">
    <property type="entry name" value="Cell_div_ZapA-like"/>
</dbReference>
<name>A0A556PPV4_9BACI</name>
<evidence type="ECO:0000256" key="9">
    <source>
        <dbReference type="ARBA" id="ARBA00033158"/>
    </source>
</evidence>
<evidence type="ECO:0000256" key="7">
    <source>
        <dbReference type="ARBA" id="ARBA00024910"/>
    </source>
</evidence>
<dbReference type="PANTHER" id="PTHR34981">
    <property type="entry name" value="CELL DIVISION PROTEIN ZAPA"/>
    <property type="match status" value="1"/>
</dbReference>
<comment type="function">
    <text evidence="7">Activator of cell division through the inhibition of FtsZ GTPase activity, therefore promoting FtsZ assembly into bundles of protofilaments necessary for the formation of the division Z ring. It is recruited early at mid-cell but it is not essential for cell division.</text>
</comment>